<keyword evidence="8" id="KW-0460">Magnesium</keyword>
<dbReference type="EMBL" id="FNYR01000013">
    <property type="protein sequence ID" value="SEI94844.1"/>
    <property type="molecule type" value="Genomic_DNA"/>
</dbReference>
<dbReference type="AlphaFoldDB" id="A0A1H6UW38"/>
<comment type="subcellular location">
    <subcellularLocation>
        <location evidence="1">Cell membrane</location>
        <topology evidence="1">Multi-pass membrane protein</topology>
    </subcellularLocation>
    <subcellularLocation>
        <location evidence="8">Membrane</location>
        <topology evidence="8">Multi-pass membrane protein</topology>
    </subcellularLocation>
</comment>
<evidence type="ECO:0000256" key="1">
    <source>
        <dbReference type="ARBA" id="ARBA00004651"/>
    </source>
</evidence>
<dbReference type="GO" id="GO:0015087">
    <property type="term" value="F:cobalt ion transmembrane transporter activity"/>
    <property type="evidence" value="ECO:0007669"/>
    <property type="project" value="UniProtKB-UniRule"/>
</dbReference>
<dbReference type="PANTHER" id="PTHR46494">
    <property type="entry name" value="CORA FAMILY METAL ION TRANSPORTER (EUROFUNG)"/>
    <property type="match status" value="1"/>
</dbReference>
<comment type="similarity">
    <text evidence="2 8">Belongs to the CorA metal ion transporter (MIT) (TC 1.A.35) family.</text>
</comment>
<evidence type="ECO:0000256" key="3">
    <source>
        <dbReference type="ARBA" id="ARBA00022448"/>
    </source>
</evidence>
<dbReference type="KEGG" id="hae:halTADL_1670"/>
<evidence type="ECO:0000256" key="4">
    <source>
        <dbReference type="ARBA" id="ARBA00022475"/>
    </source>
</evidence>
<dbReference type="InterPro" id="IPR002523">
    <property type="entry name" value="MgTranspt_CorA/ZnTranspt_ZntB"/>
</dbReference>
<dbReference type="CDD" id="cd12828">
    <property type="entry name" value="TmCorA-like_1"/>
    <property type="match status" value="1"/>
</dbReference>
<organism evidence="9 10">
    <name type="scientific">Halohasta litchfieldiae</name>
    <dbReference type="NCBI Taxonomy" id="1073996"/>
    <lineage>
        <taxon>Archaea</taxon>
        <taxon>Methanobacteriati</taxon>
        <taxon>Methanobacteriota</taxon>
        <taxon>Stenosarchaea group</taxon>
        <taxon>Halobacteria</taxon>
        <taxon>Halobacteriales</taxon>
        <taxon>Haloferacaceae</taxon>
        <taxon>Halohasta</taxon>
    </lineage>
</organism>
<evidence type="ECO:0000256" key="6">
    <source>
        <dbReference type="ARBA" id="ARBA00022989"/>
    </source>
</evidence>
<dbReference type="GO" id="GO:0005886">
    <property type="term" value="C:plasma membrane"/>
    <property type="evidence" value="ECO:0007669"/>
    <property type="project" value="UniProtKB-SubCell"/>
</dbReference>
<keyword evidence="8" id="KW-0406">Ion transport</keyword>
<dbReference type="GO" id="GO:0000287">
    <property type="term" value="F:magnesium ion binding"/>
    <property type="evidence" value="ECO:0007669"/>
    <property type="project" value="TreeGrafter"/>
</dbReference>
<keyword evidence="5 8" id="KW-0812">Transmembrane</keyword>
<dbReference type="InterPro" id="IPR045861">
    <property type="entry name" value="CorA_cytoplasmic_dom"/>
</dbReference>
<dbReference type="GO" id="GO:0015095">
    <property type="term" value="F:magnesium ion transmembrane transporter activity"/>
    <property type="evidence" value="ECO:0007669"/>
    <property type="project" value="UniProtKB-UniRule"/>
</dbReference>
<evidence type="ECO:0000256" key="2">
    <source>
        <dbReference type="ARBA" id="ARBA00009765"/>
    </source>
</evidence>
<dbReference type="STRING" id="1073996.SAMN05444271_11321"/>
<dbReference type="PANTHER" id="PTHR46494:SF1">
    <property type="entry name" value="CORA FAMILY METAL ION TRANSPORTER (EUROFUNG)"/>
    <property type="match status" value="1"/>
</dbReference>
<gene>
    <name evidence="8" type="primary">corA</name>
    <name evidence="9" type="ORF">SAMN05444271_11321</name>
</gene>
<keyword evidence="3 8" id="KW-0813">Transport</keyword>
<dbReference type="GO" id="GO:0050897">
    <property type="term" value="F:cobalt ion binding"/>
    <property type="evidence" value="ECO:0007669"/>
    <property type="project" value="TreeGrafter"/>
</dbReference>
<feature type="transmembrane region" description="Helical" evidence="8">
    <location>
        <begin position="302"/>
        <end position="322"/>
    </location>
</feature>
<dbReference type="SUPFAM" id="SSF144083">
    <property type="entry name" value="Magnesium transport protein CorA, transmembrane region"/>
    <property type="match status" value="1"/>
</dbReference>
<name>A0A1H6UW38_9EURY</name>
<dbReference type="InterPro" id="IPR045863">
    <property type="entry name" value="CorA_TM1_TM2"/>
</dbReference>
<evidence type="ECO:0000256" key="7">
    <source>
        <dbReference type="ARBA" id="ARBA00023136"/>
    </source>
</evidence>
<proteinExistence type="inferred from homology"/>
<keyword evidence="10" id="KW-1185">Reference proteome</keyword>
<keyword evidence="4 8" id="KW-1003">Cell membrane</keyword>
<dbReference type="FunFam" id="1.20.58.340:FF:000012">
    <property type="entry name" value="Magnesium transport protein CorA"/>
    <property type="match status" value="1"/>
</dbReference>
<keyword evidence="7 8" id="KW-0472">Membrane</keyword>
<dbReference type="SUPFAM" id="SSF143865">
    <property type="entry name" value="CorA soluble domain-like"/>
    <property type="match status" value="1"/>
</dbReference>
<dbReference type="Gene3D" id="1.20.58.340">
    <property type="entry name" value="Magnesium transport protein CorA, transmembrane region"/>
    <property type="match status" value="2"/>
</dbReference>
<dbReference type="InterPro" id="IPR004488">
    <property type="entry name" value="Mg/Co-transport_prot_CorA"/>
</dbReference>
<dbReference type="NCBIfam" id="TIGR00383">
    <property type="entry name" value="corA"/>
    <property type="match status" value="1"/>
</dbReference>
<dbReference type="Pfam" id="PF01544">
    <property type="entry name" value="CorA"/>
    <property type="match status" value="1"/>
</dbReference>
<dbReference type="Gene3D" id="3.30.460.20">
    <property type="entry name" value="CorA soluble domain-like"/>
    <property type="match status" value="1"/>
</dbReference>
<comment type="function">
    <text evidence="8">Mediates influx of magnesium ions.</text>
</comment>
<sequence>MNLQAMVYTDSGAEQYDDLEAALSAPGETWVHAEGTESTELDLLSERFDIHKLAIEDVLVDSTRPKTEEYETHTFVLMKTVRLSQRDEVDFHKEVQTQSVGFFIGEDWLVTMAATDIDDVDPAADQWLKNGRRIADRGTDFLAYRILDTIVDDYFAILDEIEDDIEAVEERVLDEPDPQILEDLNDVRRDLLAFRKVAWPARESISYLSRGDIPQVADDNEKYFRDVYDHLVQVVDLIETYRDLSGGSRDIYLNAVSQSTNDVMKTLTVVATIFIPLTFVVGVYGMNFAGTPLAMPELSWTYSYPAVMLGMGILAVLMLAHFRGQDWI</sequence>
<dbReference type="OrthoDB" id="28779at2157"/>
<evidence type="ECO:0000256" key="8">
    <source>
        <dbReference type="RuleBase" id="RU362010"/>
    </source>
</evidence>
<protein>
    <recommendedName>
        <fullName evidence="8">Magnesium transport protein CorA</fullName>
    </recommendedName>
</protein>
<keyword evidence="6 8" id="KW-1133">Transmembrane helix</keyword>
<feature type="transmembrane region" description="Helical" evidence="8">
    <location>
        <begin position="267"/>
        <end position="290"/>
    </location>
</feature>
<evidence type="ECO:0000313" key="10">
    <source>
        <dbReference type="Proteomes" id="UP000198888"/>
    </source>
</evidence>
<dbReference type="Proteomes" id="UP000198888">
    <property type="component" value="Unassembled WGS sequence"/>
</dbReference>
<reference evidence="9 10" key="1">
    <citation type="submission" date="2016-10" db="EMBL/GenBank/DDBJ databases">
        <authorList>
            <person name="de Groot N.N."/>
        </authorList>
    </citation>
    <scope>NUCLEOTIDE SEQUENCE [LARGE SCALE GENOMIC DNA]</scope>
    <source>
        <strain evidence="9 10">DSM 22187</strain>
    </source>
</reference>
<accession>A0A2H4Q271</accession>
<accession>A0A1H6UW38</accession>
<dbReference type="GeneID" id="35002459"/>
<dbReference type="RefSeq" id="WP_177171925.1">
    <property type="nucleotide sequence ID" value="NZ_CP024845.1"/>
</dbReference>
<evidence type="ECO:0000256" key="5">
    <source>
        <dbReference type="ARBA" id="ARBA00022692"/>
    </source>
</evidence>
<evidence type="ECO:0000313" key="9">
    <source>
        <dbReference type="EMBL" id="SEI94844.1"/>
    </source>
</evidence>